<dbReference type="OrthoDB" id="443318at2759"/>
<dbReference type="Pfam" id="PF13439">
    <property type="entry name" value="Glyco_transf_4"/>
    <property type="match status" value="1"/>
</dbReference>
<dbReference type="SUPFAM" id="SSF53756">
    <property type="entry name" value="UDP-Glycosyltransferase/glycogen phosphorylase"/>
    <property type="match status" value="2"/>
</dbReference>
<reference evidence="6 7" key="1">
    <citation type="submission" date="2014-09" db="EMBL/GenBank/DDBJ databases">
        <authorList>
            <person name="Magalhaes I.L.F."/>
            <person name="Oliveira U."/>
            <person name="Santos F.R."/>
            <person name="Vidigal T.H.D.A."/>
            <person name="Brescovit A.D."/>
            <person name="Santos A.J."/>
        </authorList>
    </citation>
    <scope>NUCLEOTIDE SEQUENCE [LARGE SCALE GENOMIC DNA]</scope>
</reference>
<dbReference type="GO" id="GO:0016757">
    <property type="term" value="F:glycosyltransferase activity"/>
    <property type="evidence" value="ECO:0007669"/>
    <property type="project" value="UniProtKB-KW"/>
</dbReference>
<feature type="domain" description="Glycosyltransferase subfamily 4-like N-terminal" evidence="5">
    <location>
        <begin position="46"/>
        <end position="211"/>
    </location>
</feature>
<dbReference type="InterPro" id="IPR028098">
    <property type="entry name" value="Glyco_trans_4-like_N"/>
</dbReference>
<sequence>MAVTAHDAPMRLHHQQESVAPSAYPLDAKRRKLRVAIITENFLPKVDGVTRTLARLLEHLNAEGHEAIVFGPETGMTSYAGHPVVGTFGLPLVIYPGLKLNFLRPRFIRRLQQFKPDVIHFVDPIWLGAQMLPVVQKWLPLVPCVSSYHTNLPTYATLFGMPWLEATMWKLTRSLHDRCEMVFCPSESTRRMLQGKGFSNVKIWSRGVDTEIFNPQARDDNLRASWGCTPKPANLVAPLTPSISNTGDEAALVQLAAKLGVSVRLPIKRRSLGASPDDESFIRTPPTGPSLAGSPELSPPPSYDSLAGIPELESANFALPPPAMPTPSAKPAATAPPQQNLHPAESRTVILYVGRISWEKNLRLLIEAFKLLPTAVRSNAKLVFVGDGPARGELTRVCSRLGLDASFMGHQKGKRLAAMYASASVFAFPSFTETFGQVVLEALASGLPVVGLHAEGTSDLVTHGRTGLLLDVAAAAKSASSISASSALGNGKEAASGAISAPASPRLAALRASASSTASRSDVSASTAIADFAQAASTAAAKLRPAYERSGSSSSLTGVLSRSSSSANAVPLAPTSGLASPIPSVGDFAAAMSTSSAAFAACARSYSMLLERLIRDRALRAAMGQRAQVGASRKTWWDAMDAVVQGYEEVVEKAGIYSLSDEELEALRARQQRNAPLTGPIVKMCIVLYLALFLFIWTAFLG</sequence>
<protein>
    <submittedName>
        <fullName evidence="6">N-acetylglucosaminyltransferase complex, subunit PIG-A/SPT14, required for phosphatidylinositol biosynthesis/Sulfolipid synthase</fullName>
    </submittedName>
</protein>
<feature type="compositionally biased region" description="Low complexity" evidence="2">
    <location>
        <begin position="326"/>
        <end position="337"/>
    </location>
</feature>
<keyword evidence="6" id="KW-0808">Transferase</keyword>
<dbReference type="Pfam" id="PF00534">
    <property type="entry name" value="Glycos_transf_1"/>
    <property type="match status" value="1"/>
</dbReference>
<evidence type="ECO:0000259" key="4">
    <source>
        <dbReference type="Pfam" id="PF00534"/>
    </source>
</evidence>
<dbReference type="Proteomes" id="UP000054845">
    <property type="component" value="Unassembled WGS sequence"/>
</dbReference>
<dbReference type="AlphaFoldDB" id="A0A0P1BQL9"/>
<dbReference type="InterPro" id="IPR001296">
    <property type="entry name" value="Glyco_trans_1"/>
</dbReference>
<keyword evidence="1 6" id="KW-0328">Glycosyltransferase</keyword>
<dbReference type="PANTHER" id="PTHR45947:SF3">
    <property type="entry name" value="SULFOQUINOVOSYL TRANSFERASE SQD2"/>
    <property type="match status" value="1"/>
</dbReference>
<keyword evidence="3" id="KW-1133">Transmembrane helix</keyword>
<dbReference type="Gene3D" id="3.40.50.2000">
    <property type="entry name" value="Glycogen Phosphorylase B"/>
    <property type="match status" value="2"/>
</dbReference>
<dbReference type="CDD" id="cd03814">
    <property type="entry name" value="GT4-like"/>
    <property type="match status" value="1"/>
</dbReference>
<evidence type="ECO:0000256" key="2">
    <source>
        <dbReference type="SAM" id="MobiDB-lite"/>
    </source>
</evidence>
<feature type="region of interest" description="Disordered" evidence="2">
    <location>
        <begin position="274"/>
        <end position="340"/>
    </location>
</feature>
<feature type="domain" description="Glycosyl transferase family 1" evidence="4">
    <location>
        <begin position="343"/>
        <end position="480"/>
    </location>
</feature>
<feature type="transmembrane region" description="Helical" evidence="3">
    <location>
        <begin position="681"/>
        <end position="701"/>
    </location>
</feature>
<organism evidence="6 7">
    <name type="scientific">Ceraceosorus bombacis</name>
    <dbReference type="NCBI Taxonomy" id="401625"/>
    <lineage>
        <taxon>Eukaryota</taxon>
        <taxon>Fungi</taxon>
        <taxon>Dikarya</taxon>
        <taxon>Basidiomycota</taxon>
        <taxon>Ustilaginomycotina</taxon>
        <taxon>Exobasidiomycetes</taxon>
        <taxon>Ceraceosorales</taxon>
        <taxon>Ceraceosoraceae</taxon>
        <taxon>Ceraceosorus</taxon>
    </lineage>
</organism>
<keyword evidence="7" id="KW-1185">Reference proteome</keyword>
<evidence type="ECO:0000313" key="7">
    <source>
        <dbReference type="Proteomes" id="UP000054845"/>
    </source>
</evidence>
<evidence type="ECO:0000256" key="3">
    <source>
        <dbReference type="SAM" id="Phobius"/>
    </source>
</evidence>
<dbReference type="InterPro" id="IPR050194">
    <property type="entry name" value="Glycosyltransferase_grp1"/>
</dbReference>
<keyword evidence="3" id="KW-0812">Transmembrane</keyword>
<proteinExistence type="predicted"/>
<keyword evidence="3" id="KW-0472">Membrane</keyword>
<dbReference type="STRING" id="401625.A0A0P1BQL9"/>
<dbReference type="EMBL" id="CCYA01000276">
    <property type="protein sequence ID" value="CEH18816.1"/>
    <property type="molecule type" value="Genomic_DNA"/>
</dbReference>
<evidence type="ECO:0000259" key="5">
    <source>
        <dbReference type="Pfam" id="PF13439"/>
    </source>
</evidence>
<name>A0A0P1BQL9_9BASI</name>
<dbReference type="PANTHER" id="PTHR45947">
    <property type="entry name" value="SULFOQUINOVOSYL TRANSFERASE SQD2"/>
    <property type="match status" value="1"/>
</dbReference>
<evidence type="ECO:0000256" key="1">
    <source>
        <dbReference type="ARBA" id="ARBA00022676"/>
    </source>
</evidence>
<accession>A0A0P1BQL9</accession>
<evidence type="ECO:0000313" key="6">
    <source>
        <dbReference type="EMBL" id="CEH18816.1"/>
    </source>
</evidence>